<organism evidence="14 15">
    <name type="scientific">Rhodococcus spelaei</name>
    <dbReference type="NCBI Taxonomy" id="2546320"/>
    <lineage>
        <taxon>Bacteria</taxon>
        <taxon>Bacillati</taxon>
        <taxon>Actinomycetota</taxon>
        <taxon>Actinomycetes</taxon>
        <taxon>Mycobacteriales</taxon>
        <taxon>Nocardiaceae</taxon>
        <taxon>Rhodococcus</taxon>
    </lineage>
</organism>
<dbReference type="Pfam" id="PF02518">
    <property type="entry name" value="HATPase_c"/>
    <property type="match status" value="1"/>
</dbReference>
<feature type="coiled-coil region" evidence="9">
    <location>
        <begin position="143"/>
        <end position="185"/>
    </location>
</feature>
<evidence type="ECO:0000256" key="3">
    <source>
        <dbReference type="ARBA" id="ARBA00022553"/>
    </source>
</evidence>
<name>A0A541BP39_9NOCA</name>
<dbReference type="RefSeq" id="WP_142095934.1">
    <property type="nucleotide sequence ID" value="NZ_VIGH01000002.1"/>
</dbReference>
<comment type="caution">
    <text evidence="14">The sequence shown here is derived from an EMBL/GenBank/DDBJ whole genome shotgun (WGS) entry which is preliminary data.</text>
</comment>
<dbReference type="Gene3D" id="1.20.5.1930">
    <property type="match status" value="1"/>
</dbReference>
<dbReference type="SUPFAM" id="SSF55874">
    <property type="entry name" value="ATPase domain of HSP90 chaperone/DNA topoisomerase II/histidine kinase"/>
    <property type="match status" value="1"/>
</dbReference>
<feature type="compositionally biased region" description="Gly residues" evidence="10">
    <location>
        <begin position="336"/>
        <end position="347"/>
    </location>
</feature>
<evidence type="ECO:0000256" key="6">
    <source>
        <dbReference type="ARBA" id="ARBA00022777"/>
    </source>
</evidence>
<dbReference type="OrthoDB" id="227596at2"/>
<keyword evidence="5" id="KW-0547">Nucleotide-binding</keyword>
<dbReference type="Gene3D" id="3.30.565.10">
    <property type="entry name" value="Histidine kinase-like ATPase, C-terminal domain"/>
    <property type="match status" value="1"/>
</dbReference>
<evidence type="ECO:0000256" key="7">
    <source>
        <dbReference type="ARBA" id="ARBA00022840"/>
    </source>
</evidence>
<keyword evidence="11" id="KW-0472">Membrane</keyword>
<feature type="domain" description="Histidine kinase/HSP90-like ATPase" evidence="12">
    <location>
        <begin position="290"/>
        <end position="380"/>
    </location>
</feature>
<evidence type="ECO:0000256" key="8">
    <source>
        <dbReference type="ARBA" id="ARBA00023012"/>
    </source>
</evidence>
<feature type="transmembrane region" description="Helical" evidence="11">
    <location>
        <begin position="124"/>
        <end position="146"/>
    </location>
</feature>
<keyword evidence="9" id="KW-0175">Coiled coil</keyword>
<keyword evidence="11" id="KW-0812">Transmembrane</keyword>
<dbReference type="GO" id="GO:0005524">
    <property type="term" value="F:ATP binding"/>
    <property type="evidence" value="ECO:0007669"/>
    <property type="project" value="UniProtKB-KW"/>
</dbReference>
<reference evidence="14 15" key="1">
    <citation type="submission" date="2019-06" db="EMBL/GenBank/DDBJ databases">
        <title>Rhodococcus spaelei sp. nov., isolated from a cave.</title>
        <authorList>
            <person name="Lee S.D."/>
        </authorList>
    </citation>
    <scope>NUCLEOTIDE SEQUENCE [LARGE SCALE GENOMIC DNA]</scope>
    <source>
        <strain evidence="14 15">C9-5</strain>
    </source>
</reference>
<comment type="catalytic activity">
    <reaction evidence="1">
        <text>ATP + protein L-histidine = ADP + protein N-phospho-L-histidine.</text>
        <dbReference type="EC" id="2.7.13.3"/>
    </reaction>
</comment>
<gene>
    <name evidence="14" type="ORF">FK531_05480</name>
</gene>
<feature type="transmembrane region" description="Helical" evidence="11">
    <location>
        <begin position="6"/>
        <end position="24"/>
    </location>
</feature>
<evidence type="ECO:0000313" key="15">
    <source>
        <dbReference type="Proteomes" id="UP000316256"/>
    </source>
</evidence>
<feature type="domain" description="Signal transduction histidine kinase subgroup 3 dimerisation and phosphoacceptor" evidence="13">
    <location>
        <begin position="178"/>
        <end position="243"/>
    </location>
</feature>
<feature type="region of interest" description="Disordered" evidence="10">
    <location>
        <begin position="327"/>
        <end position="347"/>
    </location>
</feature>
<keyword evidence="7" id="KW-0067">ATP-binding</keyword>
<dbReference type="PANTHER" id="PTHR24421:SF10">
    <property type="entry name" value="NITRATE_NITRITE SENSOR PROTEIN NARQ"/>
    <property type="match status" value="1"/>
</dbReference>
<evidence type="ECO:0000259" key="12">
    <source>
        <dbReference type="Pfam" id="PF02518"/>
    </source>
</evidence>
<evidence type="ECO:0000256" key="5">
    <source>
        <dbReference type="ARBA" id="ARBA00022741"/>
    </source>
</evidence>
<dbReference type="InterPro" id="IPR050482">
    <property type="entry name" value="Sensor_HK_TwoCompSys"/>
</dbReference>
<keyword evidence="8" id="KW-0902">Two-component regulatory system</keyword>
<keyword evidence="11" id="KW-1133">Transmembrane helix</keyword>
<dbReference type="GO" id="GO:0016020">
    <property type="term" value="C:membrane"/>
    <property type="evidence" value="ECO:0007669"/>
    <property type="project" value="InterPro"/>
</dbReference>
<keyword evidence="6 14" id="KW-0418">Kinase</keyword>
<protein>
    <recommendedName>
        <fullName evidence="2">histidine kinase</fullName>
        <ecNumber evidence="2">2.7.13.3</ecNumber>
    </recommendedName>
</protein>
<evidence type="ECO:0000259" key="13">
    <source>
        <dbReference type="Pfam" id="PF07730"/>
    </source>
</evidence>
<dbReference type="Pfam" id="PF07730">
    <property type="entry name" value="HisKA_3"/>
    <property type="match status" value="1"/>
</dbReference>
<dbReference type="GO" id="GO:0000155">
    <property type="term" value="F:phosphorelay sensor kinase activity"/>
    <property type="evidence" value="ECO:0007669"/>
    <property type="project" value="InterPro"/>
</dbReference>
<proteinExistence type="predicted"/>
<evidence type="ECO:0000256" key="2">
    <source>
        <dbReference type="ARBA" id="ARBA00012438"/>
    </source>
</evidence>
<dbReference type="EC" id="2.7.13.3" evidence="2"/>
<dbReference type="Proteomes" id="UP000316256">
    <property type="component" value="Unassembled WGS sequence"/>
</dbReference>
<evidence type="ECO:0000313" key="14">
    <source>
        <dbReference type="EMBL" id="TQF74104.1"/>
    </source>
</evidence>
<sequence length="389" mass="41037">MPRPFDVALAGVVGVVSVLGSVAAARHGHPARPLDWFAVAMLVVGAVALLWRRVAPNAVLAVTLVATLTYLLRGYGMGPIFLSLVVAYLTAAPRARRWPMYALPAVGFAVVLWLVPWVTGQDAVPAAAMVGIGAWLLTLVAIAEGIRQRREAIRARRQRAREAARSAEEERLRRASEERLDIARELHDVLAHSLSLINVQSGVALELLDSKPEQAGVALASIKDASREALVEVHSMLRTLRRGGELAPLAPAPSVADLDALVERARGAGIDVTTIVSGTSRRLPSAVDLAAARIVQEALTNVARHSGQSAARVRVEYRPDRLEVRVDDDGHAAGSSEGGVGGVGGGIAGMTERAHALGGTLSAGRRTDGGFRVEARLPLSDSDSGEDVT</sequence>
<dbReference type="InterPro" id="IPR011712">
    <property type="entry name" value="Sig_transdc_His_kin_sub3_dim/P"/>
</dbReference>
<dbReference type="AlphaFoldDB" id="A0A541BP39"/>
<evidence type="ECO:0000256" key="11">
    <source>
        <dbReference type="SAM" id="Phobius"/>
    </source>
</evidence>
<dbReference type="InterPro" id="IPR036890">
    <property type="entry name" value="HATPase_C_sf"/>
</dbReference>
<evidence type="ECO:0000256" key="1">
    <source>
        <dbReference type="ARBA" id="ARBA00000085"/>
    </source>
</evidence>
<dbReference type="GO" id="GO:0046983">
    <property type="term" value="F:protein dimerization activity"/>
    <property type="evidence" value="ECO:0007669"/>
    <property type="project" value="InterPro"/>
</dbReference>
<evidence type="ECO:0000256" key="10">
    <source>
        <dbReference type="SAM" id="MobiDB-lite"/>
    </source>
</evidence>
<feature type="transmembrane region" description="Helical" evidence="11">
    <location>
        <begin position="74"/>
        <end position="91"/>
    </location>
</feature>
<keyword evidence="15" id="KW-1185">Reference proteome</keyword>
<dbReference type="EMBL" id="VIGH01000002">
    <property type="protein sequence ID" value="TQF74104.1"/>
    <property type="molecule type" value="Genomic_DNA"/>
</dbReference>
<accession>A0A541BP39</accession>
<evidence type="ECO:0000256" key="9">
    <source>
        <dbReference type="SAM" id="Coils"/>
    </source>
</evidence>
<keyword evidence="3" id="KW-0597">Phosphoprotein</keyword>
<dbReference type="InterPro" id="IPR003594">
    <property type="entry name" value="HATPase_dom"/>
</dbReference>
<feature type="transmembrane region" description="Helical" evidence="11">
    <location>
        <begin position="98"/>
        <end position="118"/>
    </location>
</feature>
<dbReference type="PANTHER" id="PTHR24421">
    <property type="entry name" value="NITRATE/NITRITE SENSOR PROTEIN NARX-RELATED"/>
    <property type="match status" value="1"/>
</dbReference>
<feature type="transmembrane region" description="Helical" evidence="11">
    <location>
        <begin position="36"/>
        <end position="54"/>
    </location>
</feature>
<keyword evidence="4" id="KW-0808">Transferase</keyword>
<dbReference type="CDD" id="cd16917">
    <property type="entry name" value="HATPase_UhpB-NarQ-NarX-like"/>
    <property type="match status" value="1"/>
</dbReference>
<evidence type="ECO:0000256" key="4">
    <source>
        <dbReference type="ARBA" id="ARBA00022679"/>
    </source>
</evidence>